<protein>
    <recommendedName>
        <fullName evidence="4">HD/PDEase domain-containing protein</fullName>
    </recommendedName>
</protein>
<sequence>MLSDILLFRKLLRPMRIMRRRPLTSRKRNLFRNWREEQEMESENKVELKLKLYYGGLFLLTGLCVFIFSLLGEKSYEAILRNTIVSLIITGTVIFMLMDAIGRGDKGFSYDNFRHKDRFILSYAVFTVMACVLGFVPNQFWPYMSLFVILGLFSNTEIGLVSGVGLVTISVMLEGNGSYGELFMYVLAGAVALSLFRDLKENTSIGLPVAISLMMQAVLLVAFNVLFQNRTLSINILILPILNLMLNLIILLIFLNMFGVYIIRKSNDMYMDINDTEYPLLVKLKDYDKDEYYKAIHTAYLAERIAIGLGFNARAIKNCSYYHRIGKLDGSKDWESVKHVYEEHHFPDEAVALLHEYIEPSSSAVRSKEALTISLTETVISSIMYLIKKNKDAKIDYDQLIDKVFDKKEADGELKNSDITFREYDQMKKILKKEKLYYDFLR</sequence>
<organism evidence="2 3">
    <name type="scientific">Butyrivibrio proteoclasticus (strain ATCC 51982 / DSM 14932 / B316)</name>
    <name type="common">Clostridium proteoclasticum</name>
    <dbReference type="NCBI Taxonomy" id="515622"/>
    <lineage>
        <taxon>Bacteria</taxon>
        <taxon>Bacillati</taxon>
        <taxon>Bacillota</taxon>
        <taxon>Clostridia</taxon>
        <taxon>Lachnospirales</taxon>
        <taxon>Lachnospiraceae</taxon>
        <taxon>Butyrivibrio</taxon>
    </lineage>
</organism>
<keyword evidence="1" id="KW-1133">Transmembrane helix</keyword>
<feature type="transmembrane region" description="Helical" evidence="1">
    <location>
        <begin position="119"/>
        <end position="137"/>
    </location>
</feature>
<accession>E0RUK7</accession>
<dbReference type="eggNOG" id="COG1480">
    <property type="taxonomic scope" value="Bacteria"/>
</dbReference>
<dbReference type="EMBL" id="CP001810">
    <property type="protein sequence ID" value="ADL34048.1"/>
    <property type="molecule type" value="Genomic_DNA"/>
</dbReference>
<feature type="transmembrane region" description="Helical" evidence="1">
    <location>
        <begin position="143"/>
        <end position="170"/>
    </location>
</feature>
<dbReference type="HOGENOM" id="CLU_050353_0_0_9"/>
<feature type="transmembrane region" description="Helical" evidence="1">
    <location>
        <begin position="205"/>
        <end position="227"/>
    </location>
</feature>
<evidence type="ECO:0000256" key="1">
    <source>
        <dbReference type="SAM" id="Phobius"/>
    </source>
</evidence>
<feature type="transmembrane region" description="Helical" evidence="1">
    <location>
        <begin position="182"/>
        <end position="199"/>
    </location>
</feature>
<dbReference type="PANTHER" id="PTHR36442:SF1">
    <property type="entry name" value="CYCLIC-DI-AMP PHOSPHODIESTERASE PGPH"/>
    <property type="match status" value="1"/>
</dbReference>
<keyword evidence="3" id="KW-1185">Reference proteome</keyword>
<reference evidence="2 3" key="1">
    <citation type="journal article" date="2010" name="PLoS ONE">
        <title>The glycobiome of the rumen bacterium Butyrivibrio proteoclasticus B316(T) highlights adaptation to a polysaccharide-rich environment.</title>
        <authorList>
            <person name="Kelly W.J."/>
            <person name="Leahy S.C."/>
            <person name="Altermann E."/>
            <person name="Yeoman C.J."/>
            <person name="Dunne J.C."/>
            <person name="Kong Z."/>
            <person name="Pacheco D.M."/>
            <person name="Li D."/>
            <person name="Noel S.J."/>
            <person name="Moon C.D."/>
            <person name="Cookson A.L."/>
            <person name="Attwood G.T."/>
        </authorList>
    </citation>
    <scope>NUCLEOTIDE SEQUENCE [LARGE SCALE GENOMIC DNA]</scope>
    <source>
        <strain evidence="3">ATCC 51982 / DSM 14932 / B316</strain>
    </source>
</reference>
<dbReference type="AlphaFoldDB" id="E0RUK7"/>
<evidence type="ECO:0000313" key="3">
    <source>
        <dbReference type="Proteomes" id="UP000001299"/>
    </source>
</evidence>
<evidence type="ECO:0000313" key="2">
    <source>
        <dbReference type="EMBL" id="ADL34048.1"/>
    </source>
</evidence>
<gene>
    <name evidence="2" type="ordered locus">bpr_I1310</name>
</gene>
<dbReference type="KEGG" id="bpb:bpr_I1310"/>
<dbReference type="PANTHER" id="PTHR36442">
    <property type="entry name" value="CYCLIC-DI-AMP PHOSPHODIESTERASE PGPH"/>
    <property type="match status" value="1"/>
</dbReference>
<dbReference type="InterPro" id="IPR052722">
    <property type="entry name" value="PgpH_phosphodiesterase"/>
</dbReference>
<dbReference type="STRING" id="515622.bpr_I1310"/>
<feature type="transmembrane region" description="Helical" evidence="1">
    <location>
        <begin position="234"/>
        <end position="263"/>
    </location>
</feature>
<keyword evidence="1" id="KW-0472">Membrane</keyword>
<feature type="transmembrane region" description="Helical" evidence="1">
    <location>
        <begin position="78"/>
        <end position="98"/>
    </location>
</feature>
<feature type="transmembrane region" description="Helical" evidence="1">
    <location>
        <begin position="52"/>
        <end position="72"/>
    </location>
</feature>
<dbReference type="Proteomes" id="UP000001299">
    <property type="component" value="Chromosome 1"/>
</dbReference>
<keyword evidence="1" id="KW-0812">Transmembrane</keyword>
<evidence type="ECO:0008006" key="4">
    <source>
        <dbReference type="Google" id="ProtNLM"/>
    </source>
</evidence>
<name>E0RUK7_BUTPB</name>
<proteinExistence type="predicted"/>